<dbReference type="PANTHER" id="PTHR37763:SF1">
    <property type="entry name" value="EXOSOME COMPLEX EXONUCLEASE"/>
    <property type="match status" value="1"/>
</dbReference>
<proteinExistence type="predicted"/>
<dbReference type="EMBL" id="JAKOGI010000125">
    <property type="protein sequence ID" value="KAJ8443166.1"/>
    <property type="molecule type" value="Genomic_DNA"/>
</dbReference>
<dbReference type="Proteomes" id="UP001153076">
    <property type="component" value="Unassembled WGS sequence"/>
</dbReference>
<dbReference type="InterPro" id="IPR001938">
    <property type="entry name" value="Thaumatin"/>
</dbReference>
<dbReference type="PANTHER" id="PTHR37763">
    <property type="entry name" value="EXOSOME COMPLEX EXONUCLEASE"/>
    <property type="match status" value="1"/>
</dbReference>
<evidence type="ECO:0000313" key="1">
    <source>
        <dbReference type="EMBL" id="KAJ8443166.1"/>
    </source>
</evidence>
<gene>
    <name evidence="1" type="ORF">Cgig2_005717</name>
</gene>
<dbReference type="InterPro" id="IPR017949">
    <property type="entry name" value="Thaumatin_CS"/>
</dbReference>
<sequence length="644" mass="71846">MRHKLVVLRNMQVSLCSRENIARALQNGALHLNATFHNSSELSQDGNLSLDWYNEMFPRLTKLTNLLENMDLVDGRLVHVEHNSIVTDERLLRRMHHFKALARAFLAHPSVQEEVLKNVTAAMAGRKCTLPVCFTKPIERDPITVNVLTKVCNFLNISAQQRKSVRLMICPQVTQHRIWTSALEEVLKGLKAEMELLDSNGPSKGTFIGRQIVSTCLKFLAETAGGQDEDSSSWMRPKPSKAAHSPSTLKWEEVLEMFNDLINCLRDEKRLFVHVSKLEAMKEGLTQIKGVLVDRYIGYKEVQYHESLVQKKLLKTLGHSSECLFTLLRYYLHGSIQDMEVEVSGGIHEIGDKDKLCMCMGKIITSIEDKMIWHGIKQLDRALGLFNFVWETARMKRKLELQGHLWCVGAESKTLTYKGNLFILHGINGVQLIVVNNCKETLWPKDPLRRRLLIELGPTTSPPSRIWARQGCRFDHQSGRGKCETGDCGGLLQCKGTGGRPPTTVVEMTFGTHTSPLHFYDVSLVDGFNVPVSVVPLGGDGGQGGRRGCGVAACEADLNACCPSWLVVENRGKVVGCKSPCLATGSSRYCCTGEFSGAEKCPSTVFGKLFKAVCPRAYSHPFDEATGLRTCRAPRYVITFCPPT</sequence>
<dbReference type="Pfam" id="PF00314">
    <property type="entry name" value="Thaumatin"/>
    <property type="match status" value="1"/>
</dbReference>
<dbReference type="SMART" id="SM00205">
    <property type="entry name" value="THN"/>
    <property type="match status" value="1"/>
</dbReference>
<name>A0A9Q1KHY2_9CARY</name>
<dbReference type="AlphaFoldDB" id="A0A9Q1KHY2"/>
<keyword evidence="2" id="KW-1185">Reference proteome</keyword>
<dbReference type="SUPFAM" id="SSF49870">
    <property type="entry name" value="Osmotin, thaumatin-like protein"/>
    <property type="match status" value="1"/>
</dbReference>
<protein>
    <submittedName>
        <fullName evidence="1">Uncharacterized protein</fullName>
    </submittedName>
</protein>
<dbReference type="PRINTS" id="PR00347">
    <property type="entry name" value="THAUMATIN"/>
</dbReference>
<evidence type="ECO:0000313" key="2">
    <source>
        <dbReference type="Proteomes" id="UP001153076"/>
    </source>
</evidence>
<dbReference type="OrthoDB" id="770241at2759"/>
<dbReference type="PROSITE" id="PS51367">
    <property type="entry name" value="THAUMATIN_2"/>
    <property type="match status" value="1"/>
</dbReference>
<accession>A0A9Q1KHY2</accession>
<reference evidence="1" key="1">
    <citation type="submission" date="2022-04" db="EMBL/GenBank/DDBJ databases">
        <title>Carnegiea gigantea Genome sequencing and assembly v2.</title>
        <authorList>
            <person name="Copetti D."/>
            <person name="Sanderson M.J."/>
            <person name="Burquez A."/>
            <person name="Wojciechowski M.F."/>
        </authorList>
    </citation>
    <scope>NUCLEOTIDE SEQUENCE</scope>
    <source>
        <strain evidence="1">SGP5-SGP5p</strain>
        <tissue evidence="1">Aerial part</tissue>
    </source>
</reference>
<organism evidence="1 2">
    <name type="scientific">Carnegiea gigantea</name>
    <dbReference type="NCBI Taxonomy" id="171969"/>
    <lineage>
        <taxon>Eukaryota</taxon>
        <taxon>Viridiplantae</taxon>
        <taxon>Streptophyta</taxon>
        <taxon>Embryophyta</taxon>
        <taxon>Tracheophyta</taxon>
        <taxon>Spermatophyta</taxon>
        <taxon>Magnoliopsida</taxon>
        <taxon>eudicotyledons</taxon>
        <taxon>Gunneridae</taxon>
        <taxon>Pentapetalae</taxon>
        <taxon>Caryophyllales</taxon>
        <taxon>Cactineae</taxon>
        <taxon>Cactaceae</taxon>
        <taxon>Cactoideae</taxon>
        <taxon>Echinocereeae</taxon>
        <taxon>Carnegiea</taxon>
    </lineage>
</organism>
<dbReference type="Gene3D" id="2.60.110.10">
    <property type="entry name" value="Thaumatin"/>
    <property type="match status" value="1"/>
</dbReference>
<dbReference type="PROSITE" id="PS00316">
    <property type="entry name" value="THAUMATIN_1"/>
    <property type="match status" value="1"/>
</dbReference>
<dbReference type="InterPro" id="IPR037176">
    <property type="entry name" value="Osmotin/thaumatin-like_sf"/>
</dbReference>
<comment type="caution">
    <text evidence="1">The sequence shown here is derived from an EMBL/GenBank/DDBJ whole genome shotgun (WGS) entry which is preliminary data.</text>
</comment>